<dbReference type="Proteomes" id="UP000192501">
    <property type="component" value="Unassembled WGS sequence"/>
</dbReference>
<evidence type="ECO:0000313" key="2">
    <source>
        <dbReference type="Proteomes" id="UP000192501"/>
    </source>
</evidence>
<name>A0A1X0QG26_9MICR</name>
<sequence length="111" mass="12965">MNIFNQRTIPKYLFPKLINRHKLQSQNLIDYYKQAHEYYVFTFFSNAPLTGCKELTVNDVKGVYKSPINIEINTLTVDSNLSQLDRGTEEEFFDSLIRVPIPFVYIPLGDL</sequence>
<comment type="caution">
    <text evidence="1">The sequence shown here is derived from an EMBL/GenBank/DDBJ whole genome shotgun (WGS) entry which is preliminary data.</text>
</comment>
<proteinExistence type="predicted"/>
<dbReference type="VEuPathDB" id="MicrosporidiaDB:HERIO_1645"/>
<dbReference type="EMBL" id="LTAI01000516">
    <property type="protein sequence ID" value="ORD98673.1"/>
    <property type="molecule type" value="Genomic_DNA"/>
</dbReference>
<protein>
    <submittedName>
        <fullName evidence="1">Uncharacterized protein</fullName>
    </submittedName>
</protein>
<reference evidence="1 2" key="1">
    <citation type="journal article" date="2017" name="Environ. Microbiol.">
        <title>Decay of the glycolytic pathway and adaptation to intranuclear parasitism within Enterocytozoonidae microsporidia.</title>
        <authorList>
            <person name="Wiredu Boakye D."/>
            <person name="Jaroenlak P."/>
            <person name="Prachumwat A."/>
            <person name="Williams T.A."/>
            <person name="Bateman K.S."/>
            <person name="Itsathitphaisarn O."/>
            <person name="Sritunyalucksana K."/>
            <person name="Paszkiewicz K.H."/>
            <person name="Moore K.A."/>
            <person name="Stentiford G.D."/>
            <person name="Williams B.A."/>
        </authorList>
    </citation>
    <scope>NUCLEOTIDE SEQUENCE [LARGE SCALE GENOMIC DNA]</scope>
    <source>
        <strain evidence="2">canceri</strain>
    </source>
</reference>
<dbReference type="AlphaFoldDB" id="A0A1X0QG26"/>
<organism evidence="1 2">
    <name type="scientific">Hepatospora eriocheir</name>
    <dbReference type="NCBI Taxonomy" id="1081669"/>
    <lineage>
        <taxon>Eukaryota</taxon>
        <taxon>Fungi</taxon>
        <taxon>Fungi incertae sedis</taxon>
        <taxon>Microsporidia</taxon>
        <taxon>Hepatosporidae</taxon>
        <taxon>Hepatospora</taxon>
    </lineage>
</organism>
<accession>A0A1X0QG26</accession>
<dbReference type="VEuPathDB" id="MicrosporidiaDB:A0H76_2090"/>
<gene>
    <name evidence="1" type="ORF">A0H76_2090</name>
</gene>
<evidence type="ECO:0000313" key="1">
    <source>
        <dbReference type="EMBL" id="ORD98673.1"/>
    </source>
</evidence>